<keyword evidence="2" id="KW-0012">Acyltransferase</keyword>
<feature type="signal peptide" evidence="1">
    <location>
        <begin position="1"/>
        <end position="41"/>
    </location>
</feature>
<evidence type="ECO:0000313" key="3">
    <source>
        <dbReference type="Proteomes" id="UP000215506"/>
    </source>
</evidence>
<dbReference type="RefSeq" id="WP_039776460.1">
    <property type="nucleotide sequence ID" value="NZ_JAAXOR010000007.1"/>
</dbReference>
<dbReference type="Gene3D" id="3.40.50.1820">
    <property type="entry name" value="alpha/beta hydrolase"/>
    <property type="match status" value="1"/>
</dbReference>
<keyword evidence="3" id="KW-1185">Reference proteome</keyword>
<dbReference type="InterPro" id="IPR029058">
    <property type="entry name" value="AB_hydrolase_fold"/>
</dbReference>
<keyword evidence="2" id="KW-0808">Transferase</keyword>
<dbReference type="Proteomes" id="UP000215506">
    <property type="component" value="Unassembled WGS sequence"/>
</dbReference>
<accession>A0A231H9N6</accession>
<dbReference type="AlphaFoldDB" id="A0A231H9N6"/>
<protein>
    <submittedName>
        <fullName evidence="2">Diacylglycerol acyltransferase/mycolyltransferase Ag85C</fullName>
        <ecNumber evidence="2">2.3.1.122</ecNumber>
    </submittedName>
</protein>
<gene>
    <name evidence="2" type="primary">fbpC_3</name>
    <name evidence="2" type="ORF">B7C42_02684</name>
</gene>
<dbReference type="PANTHER" id="PTHR48098">
    <property type="entry name" value="ENTEROCHELIN ESTERASE-RELATED"/>
    <property type="match status" value="1"/>
</dbReference>
<dbReference type="InterPro" id="IPR000801">
    <property type="entry name" value="Esterase-like"/>
</dbReference>
<keyword evidence="1" id="KW-0732">Signal</keyword>
<comment type="caution">
    <text evidence="2">The sequence shown here is derived from an EMBL/GenBank/DDBJ whole genome shotgun (WGS) entry which is preliminary data.</text>
</comment>
<name>A0A231H9N6_9NOCA</name>
<dbReference type="InterPro" id="IPR050583">
    <property type="entry name" value="Mycobacterial_A85_antigen"/>
</dbReference>
<dbReference type="PANTHER" id="PTHR48098:SF1">
    <property type="entry name" value="DIACYLGLYCEROL ACYLTRANSFERASE_MYCOLYLTRANSFERASE AG85A"/>
    <property type="match status" value="1"/>
</dbReference>
<reference evidence="2 3" key="1">
    <citation type="submission" date="2017-07" db="EMBL/GenBank/DDBJ databases">
        <title>First draft Genome Sequence of Nocardia cerradoensis isolated from human infection.</title>
        <authorList>
            <person name="Carrasco G."/>
        </authorList>
    </citation>
    <scope>NUCLEOTIDE SEQUENCE [LARGE SCALE GENOMIC DNA]</scope>
    <source>
        <strain evidence="2 3">CNM20130759</strain>
    </source>
</reference>
<evidence type="ECO:0000313" key="2">
    <source>
        <dbReference type="EMBL" id="OXR45559.1"/>
    </source>
</evidence>
<organism evidence="2 3">
    <name type="scientific">Nocardia cerradoensis</name>
    <dbReference type="NCBI Taxonomy" id="85688"/>
    <lineage>
        <taxon>Bacteria</taxon>
        <taxon>Bacillati</taxon>
        <taxon>Actinomycetota</taxon>
        <taxon>Actinomycetes</taxon>
        <taxon>Mycobacteriales</taxon>
        <taxon>Nocardiaceae</taxon>
        <taxon>Nocardia</taxon>
    </lineage>
</organism>
<dbReference type="SUPFAM" id="SSF53474">
    <property type="entry name" value="alpha/beta-Hydrolases"/>
    <property type="match status" value="1"/>
</dbReference>
<dbReference type="GO" id="GO:0050348">
    <property type="term" value="F:trehalose O-mycolyltransferase activity"/>
    <property type="evidence" value="ECO:0007669"/>
    <property type="project" value="UniProtKB-EC"/>
</dbReference>
<evidence type="ECO:0000256" key="1">
    <source>
        <dbReference type="SAM" id="SignalP"/>
    </source>
</evidence>
<feature type="chain" id="PRO_5011257933" evidence="1">
    <location>
        <begin position="42"/>
        <end position="352"/>
    </location>
</feature>
<sequence length="352" mass="38015">MRRYRYEGRIPRRRFRPRIGPVIAAVLAASALMTYPATGFADPVPSGSGGGASAIVGVRTDDARHQTVTVHSASMAKDIEVQVQRAADQATPRPVLYLLLGAGGGIDGATWASRTDALNFLADKNVNVVTPIGGQFSYYTDWKNDDPFLGRNKWRTFLTEELPPLLDKFLNANGRNGIAGYSMSATTTLALAALTPGLYSAVGSYSGCAQTSDPMGQEFVRLTVNTWGWSNTDNMWGPTGDPEWARNDPYVHAEGLRGKAIYIANGTGLPGPYDTYGGKYSLPGAWGFSNQIVIGGIIEAATNLCAHNMQTRLDSLGIPATYNFRPTGTHTWGYWQDDLEQSWPVLAEGLGL</sequence>
<dbReference type="EC" id="2.3.1.122" evidence="2"/>
<proteinExistence type="predicted"/>
<dbReference type="EMBL" id="NGAF01000004">
    <property type="protein sequence ID" value="OXR45559.1"/>
    <property type="molecule type" value="Genomic_DNA"/>
</dbReference>
<dbReference type="Pfam" id="PF00756">
    <property type="entry name" value="Esterase"/>
    <property type="match status" value="1"/>
</dbReference>